<comment type="similarity">
    <text evidence="1">Belongs to the membrane fusion protein (MFP) (TC 8.A.1) family.</text>
</comment>
<evidence type="ECO:0000256" key="1">
    <source>
        <dbReference type="ARBA" id="ARBA00009477"/>
    </source>
</evidence>
<dbReference type="Gene3D" id="1.10.287.470">
    <property type="entry name" value="Helix hairpin bin"/>
    <property type="match status" value="1"/>
</dbReference>
<dbReference type="GO" id="GO:0016020">
    <property type="term" value="C:membrane"/>
    <property type="evidence" value="ECO:0007669"/>
    <property type="project" value="InterPro"/>
</dbReference>
<protein>
    <submittedName>
        <fullName evidence="7">Efflux RND transporter periplasmic adaptor subunit</fullName>
    </submittedName>
</protein>
<dbReference type="AlphaFoldDB" id="A0A8J6LZU6"/>
<proteinExistence type="inferred from homology"/>
<feature type="domain" description="CzcB-like C-terminal circularly permuted SH3-like" evidence="6">
    <location>
        <begin position="295"/>
        <end position="354"/>
    </location>
</feature>
<dbReference type="PANTHER" id="PTHR30097:SF4">
    <property type="entry name" value="SLR6042 PROTEIN"/>
    <property type="match status" value="1"/>
</dbReference>
<dbReference type="GO" id="GO:0022857">
    <property type="term" value="F:transmembrane transporter activity"/>
    <property type="evidence" value="ECO:0007669"/>
    <property type="project" value="InterPro"/>
</dbReference>
<dbReference type="Gene3D" id="2.40.30.170">
    <property type="match status" value="1"/>
</dbReference>
<evidence type="ECO:0000259" key="4">
    <source>
        <dbReference type="Pfam" id="PF25954"/>
    </source>
</evidence>
<comment type="caution">
    <text evidence="7">The sequence shown here is derived from an EMBL/GenBank/DDBJ whole genome shotgun (WGS) entry which is preliminary data.</text>
</comment>
<dbReference type="SUPFAM" id="SSF111369">
    <property type="entry name" value="HlyD-like secretion proteins"/>
    <property type="match status" value="1"/>
</dbReference>
<dbReference type="GO" id="GO:0046914">
    <property type="term" value="F:transition metal ion binding"/>
    <property type="evidence" value="ECO:0007669"/>
    <property type="project" value="TreeGrafter"/>
</dbReference>
<dbReference type="GO" id="GO:0015679">
    <property type="term" value="P:plasma membrane copper ion transport"/>
    <property type="evidence" value="ECO:0007669"/>
    <property type="project" value="TreeGrafter"/>
</dbReference>
<dbReference type="InterPro" id="IPR058647">
    <property type="entry name" value="BSH_CzcB-like"/>
</dbReference>
<name>A0A8J6LZU6_9ALTE</name>
<dbReference type="PANTHER" id="PTHR30097">
    <property type="entry name" value="CATION EFFLUX SYSTEM PROTEIN CUSB"/>
    <property type="match status" value="1"/>
</dbReference>
<dbReference type="GO" id="GO:0060003">
    <property type="term" value="P:copper ion export"/>
    <property type="evidence" value="ECO:0007669"/>
    <property type="project" value="TreeGrafter"/>
</dbReference>
<feature type="domain" description="CzcB-like barrel-sandwich hybrid" evidence="5">
    <location>
        <begin position="79"/>
        <end position="212"/>
    </location>
</feature>
<reference evidence="7" key="2">
    <citation type="submission" date="2020-08" db="EMBL/GenBank/DDBJ databases">
        <authorList>
            <person name="Lai Q."/>
        </authorList>
    </citation>
    <scope>NUCLEOTIDE SEQUENCE</scope>
    <source>
        <strain evidence="7">S27-2</strain>
    </source>
</reference>
<evidence type="ECO:0000313" key="8">
    <source>
        <dbReference type="Proteomes" id="UP000601768"/>
    </source>
</evidence>
<feature type="chain" id="PRO_5035284928" evidence="3">
    <location>
        <begin position="24"/>
        <end position="368"/>
    </location>
</feature>
<dbReference type="Proteomes" id="UP000601768">
    <property type="component" value="Unassembled WGS sequence"/>
</dbReference>
<feature type="signal peptide" evidence="3">
    <location>
        <begin position="1"/>
        <end position="23"/>
    </location>
</feature>
<evidence type="ECO:0000259" key="6">
    <source>
        <dbReference type="Pfam" id="PF25975"/>
    </source>
</evidence>
<keyword evidence="3" id="KW-0732">Signal</keyword>
<evidence type="ECO:0000256" key="3">
    <source>
        <dbReference type="SAM" id="SignalP"/>
    </source>
</evidence>
<keyword evidence="2" id="KW-0813">Transport</keyword>
<organism evidence="7 8">
    <name type="scientific">Neptunicella marina</name>
    <dbReference type="NCBI Taxonomy" id="2125989"/>
    <lineage>
        <taxon>Bacteria</taxon>
        <taxon>Pseudomonadati</taxon>
        <taxon>Pseudomonadota</taxon>
        <taxon>Gammaproteobacteria</taxon>
        <taxon>Alteromonadales</taxon>
        <taxon>Alteromonadaceae</taxon>
        <taxon>Neptunicella</taxon>
    </lineage>
</organism>
<gene>
    <name evidence="7" type="ORF">H8B19_00365</name>
</gene>
<dbReference type="InterPro" id="IPR058792">
    <property type="entry name" value="Beta-barrel_RND_2"/>
</dbReference>
<dbReference type="Pfam" id="PF25954">
    <property type="entry name" value="Beta-barrel_RND_2"/>
    <property type="match status" value="1"/>
</dbReference>
<dbReference type="InterPro" id="IPR051909">
    <property type="entry name" value="MFP_Cation_Efflux"/>
</dbReference>
<dbReference type="Pfam" id="PF25975">
    <property type="entry name" value="CzcB_C"/>
    <property type="match status" value="1"/>
</dbReference>
<dbReference type="Pfam" id="PF25973">
    <property type="entry name" value="BSH_CzcB"/>
    <property type="match status" value="1"/>
</dbReference>
<reference evidence="7" key="1">
    <citation type="journal article" date="2018" name="Int. J. Syst. Evol. Microbiol.">
        <title>Neptunicella marina gen. nov., sp. nov., isolated from surface seawater.</title>
        <authorList>
            <person name="Liu X."/>
            <person name="Lai Q."/>
            <person name="Du Y."/>
            <person name="Zhang X."/>
            <person name="Liu Z."/>
            <person name="Sun F."/>
            <person name="Shao Z."/>
        </authorList>
    </citation>
    <scope>NUCLEOTIDE SEQUENCE</scope>
    <source>
        <strain evidence="7">S27-2</strain>
    </source>
</reference>
<dbReference type="Gene3D" id="2.40.420.20">
    <property type="match status" value="1"/>
</dbReference>
<dbReference type="RefSeq" id="WP_186504797.1">
    <property type="nucleotide sequence ID" value="NZ_JACNEP010000001.1"/>
</dbReference>
<evidence type="ECO:0000256" key="2">
    <source>
        <dbReference type="ARBA" id="ARBA00022448"/>
    </source>
</evidence>
<evidence type="ECO:0000259" key="5">
    <source>
        <dbReference type="Pfam" id="PF25973"/>
    </source>
</evidence>
<dbReference type="Gene3D" id="2.40.50.100">
    <property type="match status" value="1"/>
</dbReference>
<dbReference type="EMBL" id="JACNEP010000001">
    <property type="protein sequence ID" value="MBC3764317.1"/>
    <property type="molecule type" value="Genomic_DNA"/>
</dbReference>
<dbReference type="GO" id="GO:0030288">
    <property type="term" value="C:outer membrane-bounded periplasmic space"/>
    <property type="evidence" value="ECO:0007669"/>
    <property type="project" value="TreeGrafter"/>
</dbReference>
<dbReference type="NCBIfam" id="TIGR01730">
    <property type="entry name" value="RND_mfp"/>
    <property type="match status" value="1"/>
</dbReference>
<dbReference type="InterPro" id="IPR058649">
    <property type="entry name" value="CzcB_C"/>
</dbReference>
<feature type="domain" description="CusB-like beta-barrel" evidence="4">
    <location>
        <begin position="218"/>
        <end position="289"/>
    </location>
</feature>
<sequence length="368" mass="40521">MITAFYKPVALCAIGFMFIYAGASRANESHQHQRENVIELSASQIETAGIKIQPIKNTGAKLVFRAPAEIKANGYTSYVVSPRVESVVLKRHVSLGEHVAVNQPLITLFSDKVAEAQAQYRIAFADWQRLKTLESSTVSEKSRRDAQTRYIAAKARLIAYGLDDDSIKKLVEDNSTALGEYTLPARLSGTVLNDDFRQGQRVEAGQALMDIAEESVLWVEARIAPQAELPPLSSLAVSVDVAGKQYNASLSQQSHIIDAQTRTRIIRLQLENHGHQLHPGMFAKALFAEQVSGIFVPQHALMQSDDGDWMVFVQTEPGHFAAKEVQLKRSSGQHVEISGIEVGESIVSQGAFFIQSQMAKSGFDPHNH</sequence>
<evidence type="ECO:0000313" key="7">
    <source>
        <dbReference type="EMBL" id="MBC3764317.1"/>
    </source>
</evidence>
<accession>A0A8J6LZU6</accession>
<dbReference type="InterPro" id="IPR006143">
    <property type="entry name" value="RND_pump_MFP"/>
</dbReference>
<keyword evidence="8" id="KW-1185">Reference proteome</keyword>